<organism evidence="1 2">
    <name type="scientific">Gigaspora margarita</name>
    <dbReference type="NCBI Taxonomy" id="4874"/>
    <lineage>
        <taxon>Eukaryota</taxon>
        <taxon>Fungi</taxon>
        <taxon>Fungi incertae sedis</taxon>
        <taxon>Mucoromycota</taxon>
        <taxon>Glomeromycotina</taxon>
        <taxon>Glomeromycetes</taxon>
        <taxon>Diversisporales</taxon>
        <taxon>Gigasporaceae</taxon>
        <taxon>Gigaspora</taxon>
    </lineage>
</organism>
<accession>A0ABN7X1Z0</accession>
<gene>
    <name evidence="1" type="ORF">GMARGA_LOCUS37903</name>
</gene>
<reference evidence="1 2" key="1">
    <citation type="submission" date="2021-06" db="EMBL/GenBank/DDBJ databases">
        <authorList>
            <person name="Kallberg Y."/>
            <person name="Tangrot J."/>
            <person name="Rosling A."/>
        </authorList>
    </citation>
    <scope>NUCLEOTIDE SEQUENCE [LARGE SCALE GENOMIC DNA]</scope>
    <source>
        <strain evidence="1 2">120-4 pot B 10/14</strain>
    </source>
</reference>
<dbReference type="Proteomes" id="UP000789901">
    <property type="component" value="Unassembled WGS sequence"/>
</dbReference>
<dbReference type="EMBL" id="CAJVQB010081416">
    <property type="protein sequence ID" value="CAG8845918.1"/>
    <property type="molecule type" value="Genomic_DNA"/>
</dbReference>
<feature type="non-terminal residue" evidence="1">
    <location>
        <position position="1"/>
    </location>
</feature>
<evidence type="ECO:0000313" key="1">
    <source>
        <dbReference type="EMBL" id="CAG8845918.1"/>
    </source>
</evidence>
<proteinExistence type="predicted"/>
<name>A0ABN7X1Z0_GIGMA</name>
<keyword evidence="2" id="KW-1185">Reference proteome</keyword>
<comment type="caution">
    <text evidence="1">The sequence shown here is derived from an EMBL/GenBank/DDBJ whole genome shotgun (WGS) entry which is preliminary data.</text>
</comment>
<protein>
    <submittedName>
        <fullName evidence="1">44999_t:CDS:1</fullName>
    </submittedName>
</protein>
<feature type="non-terminal residue" evidence="1">
    <location>
        <position position="41"/>
    </location>
</feature>
<sequence length="41" mass="4712">VHNHYLSSSGKIPLHLQLILKKLIEQKTKRSTDISIKNICL</sequence>
<evidence type="ECO:0000313" key="2">
    <source>
        <dbReference type="Proteomes" id="UP000789901"/>
    </source>
</evidence>